<reference evidence="2" key="1">
    <citation type="journal article" date="2019" name="Int. J. Syst. Evol. Microbiol.">
        <title>The Global Catalogue of Microorganisms (GCM) 10K type strain sequencing project: providing services to taxonomists for standard genome sequencing and annotation.</title>
        <authorList>
            <consortium name="The Broad Institute Genomics Platform"/>
            <consortium name="The Broad Institute Genome Sequencing Center for Infectious Disease"/>
            <person name="Wu L."/>
            <person name="Ma J."/>
        </authorList>
    </citation>
    <scope>NUCLEOTIDE SEQUENCE [LARGE SCALE GENOMIC DNA]</scope>
    <source>
        <strain evidence="2">CCUG 48884</strain>
    </source>
</reference>
<dbReference type="RefSeq" id="WP_386039980.1">
    <property type="nucleotide sequence ID" value="NZ_JBHTMC010000009.1"/>
</dbReference>
<name>A0ABW3W9X2_9RHOO</name>
<comment type="caution">
    <text evidence="1">The sequence shown here is derived from an EMBL/GenBank/DDBJ whole genome shotgun (WGS) entry which is preliminary data.</text>
</comment>
<dbReference type="GO" id="GO:0016301">
    <property type="term" value="F:kinase activity"/>
    <property type="evidence" value="ECO:0007669"/>
    <property type="project" value="UniProtKB-KW"/>
</dbReference>
<evidence type="ECO:0000313" key="2">
    <source>
        <dbReference type="Proteomes" id="UP001597158"/>
    </source>
</evidence>
<dbReference type="InterPro" id="IPR027417">
    <property type="entry name" value="P-loop_NTPase"/>
</dbReference>
<accession>A0ABW3W9X2</accession>
<dbReference type="Proteomes" id="UP001597158">
    <property type="component" value="Unassembled WGS sequence"/>
</dbReference>
<sequence>MTLGALSRVELQQRLAGAGLLLPCGPFVVRLRTRSAEIVEGLQRLYRDFPLLPEGGFVDFEVEVRPPGLARRFLRPQVGFYCDGRAPFKPLPRHQAFPMLEWGLNWVISTHAHDHLVLHAAVLERDGRALLLSADPGSGKSTLCAGLVHAGWRLLSDELALLELSSGRVRPVARPISLKNESIEVVRGLGDEVELSAVCADTTKGAVAHMRPPADSVARRAEMALPAWLVFPRFTRGGQLSVEPVGKAHAFMEMVRHAFNYGFLGASAFDALAGLIERSETFRAGYGSLTQILPEIDRLTAADRS</sequence>
<proteinExistence type="predicted"/>
<keyword evidence="1" id="KW-0808">Transferase</keyword>
<dbReference type="EMBL" id="JBHTMC010000009">
    <property type="protein sequence ID" value="MFD1262868.1"/>
    <property type="molecule type" value="Genomic_DNA"/>
</dbReference>
<keyword evidence="1" id="KW-0418">Kinase</keyword>
<protein>
    <submittedName>
        <fullName evidence="1">HprK-related kinase A</fullName>
    </submittedName>
</protein>
<keyword evidence="2" id="KW-1185">Reference proteome</keyword>
<dbReference type="InterPro" id="IPR027600">
    <property type="entry name" value="HprK-rel_A"/>
</dbReference>
<gene>
    <name evidence="1" type="ORF">ACFQ4M_04675</name>
</gene>
<dbReference type="Gene3D" id="3.40.50.300">
    <property type="entry name" value="P-loop containing nucleotide triphosphate hydrolases"/>
    <property type="match status" value="1"/>
</dbReference>
<evidence type="ECO:0000313" key="1">
    <source>
        <dbReference type="EMBL" id="MFD1262868.1"/>
    </source>
</evidence>
<organism evidence="1 2">
    <name type="scientific">Thauera mechernichensis</name>
    <dbReference type="NCBI Taxonomy" id="82788"/>
    <lineage>
        <taxon>Bacteria</taxon>
        <taxon>Pseudomonadati</taxon>
        <taxon>Pseudomonadota</taxon>
        <taxon>Betaproteobacteria</taxon>
        <taxon>Rhodocyclales</taxon>
        <taxon>Zoogloeaceae</taxon>
        <taxon>Thauera</taxon>
    </lineage>
</organism>
<dbReference type="NCBIfam" id="TIGR04352">
    <property type="entry name" value="HprK_rel_A"/>
    <property type="match status" value="1"/>
</dbReference>
<dbReference type="SUPFAM" id="SSF53795">
    <property type="entry name" value="PEP carboxykinase-like"/>
    <property type="match status" value="1"/>
</dbReference>